<sequence>MPSVLLGASAGACIVLSSSMRGQGLLSNMAVVCQSGRDGKGAPVWQVETLAIVPWARRHFVPVVHHFLLHLTPSSGKCEEARQNSLAKEAPQKSKAKNAPLETVPEELHPEPEALEQHPEPEAKEQHQEPVAMEQHPEPEAKEQHPETEAKEYHQ</sequence>
<dbReference type="EMBL" id="JANPWB010000002">
    <property type="protein sequence ID" value="KAJ1208331.1"/>
    <property type="molecule type" value="Genomic_DNA"/>
</dbReference>
<protein>
    <submittedName>
        <fullName evidence="2">Uncharacterized protein</fullName>
    </submittedName>
</protein>
<gene>
    <name evidence="2" type="ORF">NDU88_003717</name>
</gene>
<feature type="compositionally biased region" description="Basic and acidic residues" evidence="1">
    <location>
        <begin position="106"/>
        <end position="128"/>
    </location>
</feature>
<evidence type="ECO:0000256" key="1">
    <source>
        <dbReference type="SAM" id="MobiDB-lite"/>
    </source>
</evidence>
<dbReference type="AlphaFoldDB" id="A0AAV7W6E2"/>
<feature type="region of interest" description="Disordered" evidence="1">
    <location>
        <begin position="73"/>
        <end position="155"/>
    </location>
</feature>
<organism evidence="2 3">
    <name type="scientific">Pleurodeles waltl</name>
    <name type="common">Iberian ribbed newt</name>
    <dbReference type="NCBI Taxonomy" id="8319"/>
    <lineage>
        <taxon>Eukaryota</taxon>
        <taxon>Metazoa</taxon>
        <taxon>Chordata</taxon>
        <taxon>Craniata</taxon>
        <taxon>Vertebrata</taxon>
        <taxon>Euteleostomi</taxon>
        <taxon>Amphibia</taxon>
        <taxon>Batrachia</taxon>
        <taxon>Caudata</taxon>
        <taxon>Salamandroidea</taxon>
        <taxon>Salamandridae</taxon>
        <taxon>Pleurodelinae</taxon>
        <taxon>Pleurodeles</taxon>
    </lineage>
</organism>
<proteinExistence type="predicted"/>
<name>A0AAV7W6E2_PLEWA</name>
<reference evidence="2" key="1">
    <citation type="journal article" date="2022" name="bioRxiv">
        <title>Sequencing and chromosome-scale assembly of the giantPleurodeles waltlgenome.</title>
        <authorList>
            <person name="Brown T."/>
            <person name="Elewa A."/>
            <person name="Iarovenko S."/>
            <person name="Subramanian E."/>
            <person name="Araus A.J."/>
            <person name="Petzold A."/>
            <person name="Susuki M."/>
            <person name="Suzuki K.-i.T."/>
            <person name="Hayashi T."/>
            <person name="Toyoda A."/>
            <person name="Oliveira C."/>
            <person name="Osipova E."/>
            <person name="Leigh N.D."/>
            <person name="Simon A."/>
            <person name="Yun M.H."/>
        </authorList>
    </citation>
    <scope>NUCLEOTIDE SEQUENCE</scope>
    <source>
        <strain evidence="2">20211129_DDA</strain>
        <tissue evidence="2">Liver</tissue>
    </source>
</reference>
<feature type="compositionally biased region" description="Basic and acidic residues" evidence="1">
    <location>
        <begin position="135"/>
        <end position="155"/>
    </location>
</feature>
<evidence type="ECO:0000313" key="2">
    <source>
        <dbReference type="EMBL" id="KAJ1208331.1"/>
    </source>
</evidence>
<evidence type="ECO:0000313" key="3">
    <source>
        <dbReference type="Proteomes" id="UP001066276"/>
    </source>
</evidence>
<keyword evidence="3" id="KW-1185">Reference proteome</keyword>
<dbReference type="Proteomes" id="UP001066276">
    <property type="component" value="Chromosome 1_2"/>
</dbReference>
<accession>A0AAV7W6E2</accession>
<comment type="caution">
    <text evidence="2">The sequence shown here is derived from an EMBL/GenBank/DDBJ whole genome shotgun (WGS) entry which is preliminary data.</text>
</comment>